<evidence type="ECO:0000256" key="2">
    <source>
        <dbReference type="ARBA" id="ARBA00011270"/>
    </source>
</evidence>
<reference evidence="9" key="1">
    <citation type="journal article" date="2021" name="PeerJ">
        <title>Extensive microbial diversity within the chicken gut microbiome revealed by metagenomics and culture.</title>
        <authorList>
            <person name="Gilroy R."/>
            <person name="Ravi A."/>
            <person name="Getino M."/>
            <person name="Pursley I."/>
            <person name="Horton D.L."/>
            <person name="Alikhan N.F."/>
            <person name="Baker D."/>
            <person name="Gharbi K."/>
            <person name="Hall N."/>
            <person name="Watson M."/>
            <person name="Adriaenssens E.M."/>
            <person name="Foster-Nyarko E."/>
            <person name="Jarju S."/>
            <person name="Secka A."/>
            <person name="Antonio M."/>
            <person name="Oren A."/>
            <person name="Chaudhuri R.R."/>
            <person name="La Ragione R."/>
            <person name="Hildebrand F."/>
            <person name="Pallen M.J."/>
        </authorList>
    </citation>
    <scope>NUCLEOTIDE SEQUENCE</scope>
    <source>
        <strain evidence="9">ChiHjej12B11-14209</strain>
    </source>
</reference>
<evidence type="ECO:0000256" key="8">
    <source>
        <dbReference type="ARBA" id="ARBA00049047"/>
    </source>
</evidence>
<comment type="caution">
    <text evidence="9">The sequence shown here is derived from an EMBL/GenBank/DDBJ whole genome shotgun (WGS) entry which is preliminary data.</text>
</comment>
<accession>A0A9D2EZU6</accession>
<dbReference type="Gene3D" id="3.20.20.70">
    <property type="entry name" value="Aldolase class I"/>
    <property type="match status" value="1"/>
</dbReference>
<dbReference type="AlphaFoldDB" id="A0A9D2EZU6"/>
<reference evidence="9" key="2">
    <citation type="submission" date="2021-04" db="EMBL/GenBank/DDBJ databases">
        <authorList>
            <person name="Gilroy R."/>
        </authorList>
    </citation>
    <scope>NUCLEOTIDE SEQUENCE</scope>
    <source>
        <strain evidence="9">ChiHjej12B11-14209</strain>
    </source>
</reference>
<keyword evidence="4" id="KW-0028">Amino-acid biosynthesis</keyword>
<dbReference type="Pfam" id="PF00290">
    <property type="entry name" value="Trp_syntA"/>
    <property type="match status" value="1"/>
</dbReference>
<evidence type="ECO:0000256" key="7">
    <source>
        <dbReference type="ARBA" id="ARBA00023239"/>
    </source>
</evidence>
<protein>
    <recommendedName>
        <fullName evidence="3">tryptophan synthase</fullName>
        <ecNumber evidence="3">4.2.1.20</ecNumber>
    </recommendedName>
</protein>
<evidence type="ECO:0000256" key="3">
    <source>
        <dbReference type="ARBA" id="ARBA00012043"/>
    </source>
</evidence>
<dbReference type="PANTHER" id="PTHR43406">
    <property type="entry name" value="TRYPTOPHAN SYNTHASE, ALPHA CHAIN"/>
    <property type="match status" value="1"/>
</dbReference>
<comment type="subunit">
    <text evidence="2">Tetramer of two alpha and two beta chains.</text>
</comment>
<evidence type="ECO:0000313" key="10">
    <source>
        <dbReference type="Proteomes" id="UP000824062"/>
    </source>
</evidence>
<dbReference type="GO" id="GO:0004834">
    <property type="term" value="F:tryptophan synthase activity"/>
    <property type="evidence" value="ECO:0007669"/>
    <property type="project" value="UniProtKB-EC"/>
</dbReference>
<name>A0A9D2EZU6_9ACTN</name>
<evidence type="ECO:0000256" key="4">
    <source>
        <dbReference type="ARBA" id="ARBA00022605"/>
    </source>
</evidence>
<dbReference type="Proteomes" id="UP000824062">
    <property type="component" value="Unassembled WGS sequence"/>
</dbReference>
<proteinExistence type="predicted"/>
<evidence type="ECO:0000313" key="9">
    <source>
        <dbReference type="EMBL" id="HIZ46954.1"/>
    </source>
</evidence>
<evidence type="ECO:0000256" key="1">
    <source>
        <dbReference type="ARBA" id="ARBA00004733"/>
    </source>
</evidence>
<dbReference type="InterPro" id="IPR011060">
    <property type="entry name" value="RibuloseP-bd_barrel"/>
</dbReference>
<dbReference type="InterPro" id="IPR002028">
    <property type="entry name" value="Trp_synthase_suA"/>
</dbReference>
<dbReference type="EC" id="4.2.1.20" evidence="3"/>
<organism evidence="9 10">
    <name type="scientific">Candidatus Olsenella pullistercoris</name>
    <dbReference type="NCBI Taxonomy" id="2838712"/>
    <lineage>
        <taxon>Bacteria</taxon>
        <taxon>Bacillati</taxon>
        <taxon>Actinomycetota</taxon>
        <taxon>Coriobacteriia</taxon>
        <taxon>Coriobacteriales</taxon>
        <taxon>Atopobiaceae</taxon>
        <taxon>Olsenella</taxon>
    </lineage>
</organism>
<comment type="pathway">
    <text evidence="1">Amino-acid biosynthesis; L-tryptophan biosynthesis; L-tryptophan from chorismate: step 5/5.</text>
</comment>
<dbReference type="InterPro" id="IPR013785">
    <property type="entry name" value="Aldolase_TIM"/>
</dbReference>
<dbReference type="PANTHER" id="PTHR43406:SF1">
    <property type="entry name" value="TRYPTOPHAN SYNTHASE ALPHA CHAIN, CHLOROPLASTIC"/>
    <property type="match status" value="1"/>
</dbReference>
<keyword evidence="7 9" id="KW-0456">Lyase</keyword>
<gene>
    <name evidence="9" type="ORF">IAA19_08080</name>
</gene>
<comment type="catalytic activity">
    <reaction evidence="8">
        <text>(1S,2R)-1-C-(indol-3-yl)glycerol 3-phosphate + L-serine = D-glyceraldehyde 3-phosphate + L-tryptophan + H2O</text>
        <dbReference type="Rhea" id="RHEA:10532"/>
        <dbReference type="ChEBI" id="CHEBI:15377"/>
        <dbReference type="ChEBI" id="CHEBI:33384"/>
        <dbReference type="ChEBI" id="CHEBI:57912"/>
        <dbReference type="ChEBI" id="CHEBI:58866"/>
        <dbReference type="ChEBI" id="CHEBI:59776"/>
        <dbReference type="EC" id="4.2.1.20"/>
    </reaction>
</comment>
<evidence type="ECO:0000256" key="5">
    <source>
        <dbReference type="ARBA" id="ARBA00022822"/>
    </source>
</evidence>
<dbReference type="EMBL" id="DXBM01000067">
    <property type="protein sequence ID" value="HIZ46954.1"/>
    <property type="molecule type" value="Genomic_DNA"/>
</dbReference>
<keyword evidence="6" id="KW-0057">Aromatic amino acid biosynthesis</keyword>
<sequence>MKLIAYLCNGYPTLEDSAKMAHTYVESGVDTIEIDFPSRNPFLESELISGRMAKALEACDDYDRYMEEMAEVKRSLPDTEFILMVYENVVEEIGVEKFVKFCLDNGYLDIILVGLKDDTIKNQVIDAGLRVSCYVQFHLPEDEVAYALASNGFTYLQAVPAEGQATPEHPTLKSCIEYLRERGLENPIYCGVGVHTPEVAAQVKEAGADGAFIGSTILKLQEDPEALAAKIAEFKASC</sequence>
<keyword evidence="5" id="KW-0822">Tryptophan biosynthesis</keyword>
<evidence type="ECO:0000256" key="6">
    <source>
        <dbReference type="ARBA" id="ARBA00023141"/>
    </source>
</evidence>
<dbReference type="GO" id="GO:0005829">
    <property type="term" value="C:cytosol"/>
    <property type="evidence" value="ECO:0007669"/>
    <property type="project" value="TreeGrafter"/>
</dbReference>
<dbReference type="SUPFAM" id="SSF51366">
    <property type="entry name" value="Ribulose-phoshate binding barrel"/>
    <property type="match status" value="1"/>
</dbReference>